<feature type="domain" description="Nudix hydrolase" evidence="3">
    <location>
        <begin position="11"/>
        <end position="141"/>
    </location>
</feature>
<dbReference type="Proteomes" id="UP000184212">
    <property type="component" value="Unassembled WGS sequence"/>
</dbReference>
<dbReference type="SUPFAM" id="SSF55811">
    <property type="entry name" value="Nudix"/>
    <property type="match status" value="1"/>
</dbReference>
<dbReference type="PROSITE" id="PS51462">
    <property type="entry name" value="NUDIX"/>
    <property type="match status" value="1"/>
</dbReference>
<sequence length="154" mass="17383">MDAKISETYGHKVRVRACGLCWQGDRLLLVNHKMLRQGDFWAPPGGGVELGESLEEALKREYREETGLFVDAPRFRFGCEFIQPPLHAIELFFEVTQTGGELKAGHDPELQLIADAKFMTPGEIQRLPAGALHGIFRLARTADDLRRLSGFYRI</sequence>
<dbReference type="Gene3D" id="3.90.79.10">
    <property type="entry name" value="Nucleoside Triphosphate Pyrophosphohydrolase"/>
    <property type="match status" value="1"/>
</dbReference>
<dbReference type="AlphaFoldDB" id="A0A1M5U6F2"/>
<dbReference type="GO" id="GO:0016787">
    <property type="term" value="F:hydrolase activity"/>
    <property type="evidence" value="ECO:0007669"/>
    <property type="project" value="UniProtKB-KW"/>
</dbReference>
<dbReference type="PRINTS" id="PR00502">
    <property type="entry name" value="NUDIXFAMILY"/>
</dbReference>
<dbReference type="InterPro" id="IPR020476">
    <property type="entry name" value="Nudix_hydrolase"/>
</dbReference>
<evidence type="ECO:0000313" key="4">
    <source>
        <dbReference type="EMBL" id="SHH58625.1"/>
    </source>
</evidence>
<dbReference type="RefSeq" id="WP_073138419.1">
    <property type="nucleotide sequence ID" value="NZ_FQWQ01000003.1"/>
</dbReference>
<protein>
    <submittedName>
        <fullName evidence="4">8-oxo-dGTP diphosphatase</fullName>
    </submittedName>
</protein>
<keyword evidence="2" id="KW-0378">Hydrolase</keyword>
<reference evidence="4 5" key="1">
    <citation type="submission" date="2016-11" db="EMBL/GenBank/DDBJ databases">
        <authorList>
            <person name="Jaros S."/>
            <person name="Januszkiewicz K."/>
            <person name="Wedrychowicz H."/>
        </authorList>
    </citation>
    <scope>NUCLEOTIDE SEQUENCE [LARGE SCALE GENOMIC DNA]</scope>
    <source>
        <strain evidence="4 5">DSM 24574</strain>
    </source>
</reference>
<dbReference type="PANTHER" id="PTHR43046">
    <property type="entry name" value="GDP-MANNOSE MANNOSYL HYDROLASE"/>
    <property type="match status" value="1"/>
</dbReference>
<accession>A0A1M5U6F2</accession>
<dbReference type="PANTHER" id="PTHR43046:SF14">
    <property type="entry name" value="MUTT_NUDIX FAMILY PROTEIN"/>
    <property type="match status" value="1"/>
</dbReference>
<evidence type="ECO:0000259" key="3">
    <source>
        <dbReference type="PROSITE" id="PS51462"/>
    </source>
</evidence>
<name>A0A1M5U6F2_9BACT</name>
<keyword evidence="5" id="KW-1185">Reference proteome</keyword>
<evidence type="ECO:0000256" key="2">
    <source>
        <dbReference type="ARBA" id="ARBA00022801"/>
    </source>
</evidence>
<dbReference type="InterPro" id="IPR000086">
    <property type="entry name" value="NUDIX_hydrolase_dom"/>
</dbReference>
<dbReference type="STRING" id="947013.SAMN04488109_4492"/>
<comment type="cofactor">
    <cofactor evidence="1">
        <name>Mg(2+)</name>
        <dbReference type="ChEBI" id="CHEBI:18420"/>
    </cofactor>
</comment>
<evidence type="ECO:0000313" key="5">
    <source>
        <dbReference type="Proteomes" id="UP000184212"/>
    </source>
</evidence>
<proteinExistence type="predicted"/>
<dbReference type="InterPro" id="IPR015797">
    <property type="entry name" value="NUDIX_hydrolase-like_dom_sf"/>
</dbReference>
<evidence type="ECO:0000256" key="1">
    <source>
        <dbReference type="ARBA" id="ARBA00001946"/>
    </source>
</evidence>
<organism evidence="4 5">
    <name type="scientific">Chryseolinea serpens</name>
    <dbReference type="NCBI Taxonomy" id="947013"/>
    <lineage>
        <taxon>Bacteria</taxon>
        <taxon>Pseudomonadati</taxon>
        <taxon>Bacteroidota</taxon>
        <taxon>Cytophagia</taxon>
        <taxon>Cytophagales</taxon>
        <taxon>Fulvivirgaceae</taxon>
        <taxon>Chryseolinea</taxon>
    </lineage>
</organism>
<dbReference type="EMBL" id="FQWQ01000003">
    <property type="protein sequence ID" value="SHH58625.1"/>
    <property type="molecule type" value="Genomic_DNA"/>
</dbReference>
<dbReference type="OrthoDB" id="9810648at2"/>
<gene>
    <name evidence="4" type="ORF">SAMN04488109_4492</name>
</gene>
<dbReference type="Pfam" id="PF00293">
    <property type="entry name" value="NUDIX"/>
    <property type="match status" value="1"/>
</dbReference>